<protein>
    <recommendedName>
        <fullName evidence="2">Tail sheath protein C-terminal domain-containing protein</fullName>
    </recommendedName>
</protein>
<dbReference type="InterPro" id="IPR052042">
    <property type="entry name" value="Tail_sheath_structural"/>
</dbReference>
<organism evidence="3">
    <name type="scientific">marine sediment metagenome</name>
    <dbReference type="NCBI Taxonomy" id="412755"/>
    <lineage>
        <taxon>unclassified sequences</taxon>
        <taxon>metagenomes</taxon>
        <taxon>ecological metagenomes</taxon>
    </lineage>
</organism>
<dbReference type="Pfam" id="PF17482">
    <property type="entry name" value="Phage_sheath_1C"/>
    <property type="match status" value="1"/>
</dbReference>
<sequence>TSVLETKTRLNHSERDDLYDERINPIATFPGQGTVVWGQKTLQGRASALDRVNIRRLLIKIKKFIASASKYIVFEQNTSTTRTAFLNITEPYLETVQQQSGLSAFRVIMDDTNNPADVVDRNRLVGQIYLQPTRTAEFIILDFVIQPTGASFPE</sequence>
<dbReference type="AlphaFoldDB" id="X0XYY1"/>
<dbReference type="PANTHER" id="PTHR35861">
    <property type="match status" value="1"/>
</dbReference>
<comment type="similarity">
    <text evidence="1">Belongs to the myoviridae tail sheath protein family.</text>
</comment>
<feature type="non-terminal residue" evidence="3">
    <location>
        <position position="1"/>
    </location>
</feature>
<feature type="domain" description="Tail sheath protein C-terminal" evidence="2">
    <location>
        <begin position="48"/>
        <end position="145"/>
    </location>
</feature>
<dbReference type="InterPro" id="IPR020287">
    <property type="entry name" value="Tail_sheath_C"/>
</dbReference>
<evidence type="ECO:0000313" key="3">
    <source>
        <dbReference type="EMBL" id="GAG48659.1"/>
    </source>
</evidence>
<gene>
    <name evidence="3" type="ORF">S01H1_77072</name>
</gene>
<proteinExistence type="inferred from homology"/>
<evidence type="ECO:0000259" key="2">
    <source>
        <dbReference type="Pfam" id="PF17482"/>
    </source>
</evidence>
<dbReference type="EMBL" id="BARS01051781">
    <property type="protein sequence ID" value="GAG48659.1"/>
    <property type="molecule type" value="Genomic_DNA"/>
</dbReference>
<evidence type="ECO:0000256" key="1">
    <source>
        <dbReference type="ARBA" id="ARBA00008005"/>
    </source>
</evidence>
<comment type="caution">
    <text evidence="3">The sequence shown here is derived from an EMBL/GenBank/DDBJ whole genome shotgun (WGS) entry which is preliminary data.</text>
</comment>
<name>X0XYY1_9ZZZZ</name>
<reference evidence="3" key="1">
    <citation type="journal article" date="2014" name="Front. Microbiol.">
        <title>High frequency of phylogenetically diverse reductive dehalogenase-homologous genes in deep subseafloor sedimentary metagenomes.</title>
        <authorList>
            <person name="Kawai M."/>
            <person name="Futagami T."/>
            <person name="Toyoda A."/>
            <person name="Takaki Y."/>
            <person name="Nishi S."/>
            <person name="Hori S."/>
            <person name="Arai W."/>
            <person name="Tsubouchi T."/>
            <person name="Morono Y."/>
            <person name="Uchiyama I."/>
            <person name="Ito T."/>
            <person name="Fujiyama A."/>
            <person name="Inagaki F."/>
            <person name="Takami H."/>
        </authorList>
    </citation>
    <scope>NUCLEOTIDE SEQUENCE</scope>
    <source>
        <strain evidence="3">Expedition CK06-06</strain>
    </source>
</reference>
<accession>X0XYY1</accession>
<dbReference type="PANTHER" id="PTHR35861:SF1">
    <property type="entry name" value="PHAGE TAIL SHEATH PROTEIN"/>
    <property type="match status" value="1"/>
</dbReference>